<feature type="transmembrane region" description="Helical" evidence="1">
    <location>
        <begin position="30"/>
        <end position="53"/>
    </location>
</feature>
<proteinExistence type="predicted"/>
<dbReference type="PANTHER" id="PTHR34219">
    <property type="entry name" value="IRON-REGULATED INNER MEMBRANE PROTEIN-RELATED"/>
    <property type="match status" value="1"/>
</dbReference>
<dbReference type="InterPro" id="IPR005625">
    <property type="entry name" value="PepSY-ass_TM"/>
</dbReference>
<dbReference type="AlphaFoldDB" id="A0A7W7F7J7"/>
<reference evidence="2 3" key="1">
    <citation type="submission" date="2020-08" db="EMBL/GenBank/DDBJ databases">
        <title>Genomic Encyclopedia of Type Strains, Phase IV (KMG-IV): sequencing the most valuable type-strain genomes for metagenomic binning, comparative biology and taxonomic classification.</title>
        <authorList>
            <person name="Goeker M."/>
        </authorList>
    </citation>
    <scope>NUCLEOTIDE SEQUENCE [LARGE SCALE GENOMIC DNA]</scope>
    <source>
        <strain evidence="2 3">DSM 17328</strain>
    </source>
</reference>
<sequence>MRNPGCAVISMMRWGADETMKATLIRWHRWAGLAAALFWFIQALTGVLIVFHWEIRDALIPGPHHPTDLVAIERTVDRLAPPGSGIQLGSIWTGAGAPDRYDLDLKSDAPGAGRSVRIDGAGSILQDGNDPAGTGWIRTLVLIHHNLLAGDTGSWIVGISGILLLTNILSGLVIAWPKRGQWARALRPPRAGPAAARRYGWHRALGLLVGIPALASVCAGVLLTFAGGVDSVVKPAPIEAPADAPAGQARVGLAAAAGTVLAAYPGSTLAAVYPPSGDRPAWQIRVTQPAESRRAYGATRVFVSAVDGSILARFDALDAAPSRAFVDGLFPFHTGEMGGLAGRIAVLAIGVGLMTMTVVGVLLWMARRRPKARA</sequence>
<keyword evidence="1" id="KW-1133">Transmembrane helix</keyword>
<keyword evidence="1" id="KW-0472">Membrane</keyword>
<name>A0A7W7F7J7_9SPHN</name>
<feature type="transmembrane region" description="Helical" evidence="1">
    <location>
        <begin position="344"/>
        <end position="366"/>
    </location>
</feature>
<dbReference type="EMBL" id="JACHNZ010000025">
    <property type="protein sequence ID" value="MBB4632662.1"/>
    <property type="molecule type" value="Genomic_DNA"/>
</dbReference>
<evidence type="ECO:0000313" key="3">
    <source>
        <dbReference type="Proteomes" id="UP000566324"/>
    </source>
</evidence>
<dbReference type="Proteomes" id="UP000566324">
    <property type="component" value="Unassembled WGS sequence"/>
</dbReference>
<accession>A0A7W7F7J7</accession>
<gene>
    <name evidence="2" type="ORF">GGQ98_002289</name>
</gene>
<feature type="transmembrane region" description="Helical" evidence="1">
    <location>
        <begin position="205"/>
        <end position="226"/>
    </location>
</feature>
<dbReference type="RefSeq" id="WP_184069570.1">
    <property type="nucleotide sequence ID" value="NZ_JACHNZ010000025.1"/>
</dbReference>
<dbReference type="Pfam" id="PF03929">
    <property type="entry name" value="PepSY_TM"/>
    <property type="match status" value="1"/>
</dbReference>
<protein>
    <submittedName>
        <fullName evidence="2">Putative iron-regulated membrane protein</fullName>
    </submittedName>
</protein>
<evidence type="ECO:0000256" key="1">
    <source>
        <dbReference type="SAM" id="Phobius"/>
    </source>
</evidence>
<organism evidence="2 3">
    <name type="scientific">Sphingosinicella soli</name>
    <dbReference type="NCBI Taxonomy" id="333708"/>
    <lineage>
        <taxon>Bacteria</taxon>
        <taxon>Pseudomonadati</taxon>
        <taxon>Pseudomonadota</taxon>
        <taxon>Alphaproteobacteria</taxon>
        <taxon>Sphingomonadales</taxon>
        <taxon>Sphingosinicellaceae</taxon>
        <taxon>Sphingosinicella</taxon>
    </lineage>
</organism>
<feature type="transmembrane region" description="Helical" evidence="1">
    <location>
        <begin position="155"/>
        <end position="177"/>
    </location>
</feature>
<keyword evidence="3" id="KW-1185">Reference proteome</keyword>
<evidence type="ECO:0000313" key="2">
    <source>
        <dbReference type="EMBL" id="MBB4632662.1"/>
    </source>
</evidence>
<keyword evidence="1" id="KW-0812">Transmembrane</keyword>
<comment type="caution">
    <text evidence="2">The sequence shown here is derived from an EMBL/GenBank/DDBJ whole genome shotgun (WGS) entry which is preliminary data.</text>
</comment>